<reference evidence="3" key="1">
    <citation type="submission" date="2025-08" db="UniProtKB">
        <authorList>
            <consortium name="RefSeq"/>
        </authorList>
    </citation>
    <scope>IDENTIFICATION</scope>
</reference>
<protein>
    <submittedName>
        <fullName evidence="3">Uncharacterized protein LOC104606817</fullName>
    </submittedName>
</protein>
<dbReference type="RefSeq" id="XP_019054896.1">
    <property type="nucleotide sequence ID" value="XM_019199351.1"/>
</dbReference>
<dbReference type="PANTHER" id="PTHR34427">
    <property type="entry name" value="DUF4283 DOMAIN PROTEIN"/>
    <property type="match status" value="1"/>
</dbReference>
<dbReference type="KEGG" id="nnu:104606817"/>
<name>A0A1U8QA01_NELNU</name>
<evidence type="ECO:0000313" key="2">
    <source>
        <dbReference type="Proteomes" id="UP000189703"/>
    </source>
</evidence>
<sequence>MFECVPTSSGTPEQSKKQSPCCQETMIASSIGIRKLALEEGRGKWEHRMVLMADRTVRDWTKVLDAVAERLGLEGDAVVLPFDEKKAILDTGTEKLSFNTVQVDGGLIQIQNWVPLCNEVVPKDCSFRIKLLGLPFNLWNEQTLGRIVRALGGVLLELNLRSLRAVEIKVAGMKPENLPRAFDILSDGAWYRVWLASEVEASLWGKRPEVGDDGEVAGWSTRGTQGMVKKPAAWERAKGENEQLHGITTSRSLPLKAINSKFLS</sequence>
<dbReference type="InParanoid" id="A0A1U8QA01"/>
<evidence type="ECO:0000256" key="1">
    <source>
        <dbReference type="SAM" id="MobiDB-lite"/>
    </source>
</evidence>
<evidence type="ECO:0000313" key="3">
    <source>
        <dbReference type="RefSeq" id="XP_019054896.1"/>
    </source>
</evidence>
<proteinExistence type="predicted"/>
<gene>
    <name evidence="3" type="primary">LOC104606817</name>
</gene>
<dbReference type="PANTHER" id="PTHR34427:SF5">
    <property type="entry name" value="DUF4283 DOMAIN-CONTAINING PROTEIN"/>
    <property type="match status" value="1"/>
</dbReference>
<keyword evidence="2" id="KW-1185">Reference proteome</keyword>
<accession>A0A1U8QA01</accession>
<feature type="region of interest" description="Disordered" evidence="1">
    <location>
        <begin position="1"/>
        <end position="20"/>
    </location>
</feature>
<dbReference type="AlphaFoldDB" id="A0A1U8QA01"/>
<dbReference type="Proteomes" id="UP000189703">
    <property type="component" value="Unplaced"/>
</dbReference>
<dbReference type="GeneID" id="104606817"/>
<organism evidence="2 3">
    <name type="scientific">Nelumbo nucifera</name>
    <name type="common">Sacred lotus</name>
    <dbReference type="NCBI Taxonomy" id="4432"/>
    <lineage>
        <taxon>Eukaryota</taxon>
        <taxon>Viridiplantae</taxon>
        <taxon>Streptophyta</taxon>
        <taxon>Embryophyta</taxon>
        <taxon>Tracheophyta</taxon>
        <taxon>Spermatophyta</taxon>
        <taxon>Magnoliopsida</taxon>
        <taxon>Proteales</taxon>
        <taxon>Nelumbonaceae</taxon>
        <taxon>Nelumbo</taxon>
    </lineage>
</organism>